<keyword evidence="2" id="KW-1185">Reference proteome</keyword>
<gene>
    <name evidence="1" type="ORF">NM688_g2775</name>
</gene>
<name>A0ACC1T7F8_9APHY</name>
<proteinExistence type="predicted"/>
<comment type="caution">
    <text evidence="1">The sequence shown here is derived from an EMBL/GenBank/DDBJ whole genome shotgun (WGS) entry which is preliminary data.</text>
</comment>
<organism evidence="1 2">
    <name type="scientific">Phlebia brevispora</name>
    <dbReference type="NCBI Taxonomy" id="194682"/>
    <lineage>
        <taxon>Eukaryota</taxon>
        <taxon>Fungi</taxon>
        <taxon>Dikarya</taxon>
        <taxon>Basidiomycota</taxon>
        <taxon>Agaricomycotina</taxon>
        <taxon>Agaricomycetes</taxon>
        <taxon>Polyporales</taxon>
        <taxon>Meruliaceae</taxon>
        <taxon>Phlebia</taxon>
    </lineage>
</organism>
<sequence>MPAQPPSYSSPDPRALAIIALSISAPGGETRGLDTEAFYEFLKNQRSGIITVPSNRWNADAFYGNAPGKICTTKGGFIPEFCVGDLQEFGITPAEAEHVAVAQTVLLHQAFNALQRSGIDYRGTNTGVFVGCAGGSYPVEMDITQAGAYYMTGSSLSIAANRISYIFDLLGQSLPVDTACSSSLTAMHLAMQAIRRGECDQAVVAGVNVVMALLETAAFSQLGVLSPDGISKSFDDEANGYARGDVASAVVIKRHDLCVKDNDRIYATLVGSALTSCGSIMGSLTTPNPHAQAQAIRNAYHDADLKPYQADFVELHGTGTVAGDSVEAEAAGSVFSEGRGGREIRIGSVKSNVGHGEVGAYMTSLIKVVMMLHRKQLLPNGYFNKPSSKIEFDKDHLRVPTAVEDFVPHDTEQGLIASISSYGFGGSCGHTVLREHESRPTHADKDALTRGPFLFAIGALTPKSLHAFVLRYRDEYSNTHPLALCEHLGSRARQMPWRTYAVSSSISTASFPDPVIVGKRPSPVVFCFSGQGPQHWQQGRDLMRMYAVFRNSIRACDKVYEEYTGTSFLAETGLFLSDAPDHLNLATKFLWPADVISVAITFFQIAMFDLLISFGIRPDAVIGHSIGETAVLYASGAMLRDMVVKIAVARGRALAKVDNLGGAMVAISGCSKTALQGHIEAVAFLCTQSGLNANNLHIATFNSSAEFGVSGPEAEVDLLKKYLDTWIDGVIARKLRVSTAVHSLFVDPCETSYRLELATIFAQYTGPFVPTLNTMSTVSSNFKTDGYTIEYLWWNLRQPVLFSSAIQALVEKYGEHVTLLEISPHPVLSQINFSILNGCPSENVDGPAYPFQLKVIPFAPSVPSYLSRLLPRTRILNSSRLRISPQLPEIWMSHHVIDHSNLIPAAAYLEMALEFPGVTQVWDCRFEAACILEDSVAPVTLEVARDGISWSVNSSSALQTLQGDLEWTRATPLFDTTHACGKIGYGKPRLNSRNISQVDVAAVLARCWRTIHKDEIYEDIQVFVQFGDEFKRLNKASINETEAVCWIRGHVDGVNKTDYQFHPALMDAVFQSLLAWNQLYNRINTGKKDRVFLLPHSLRRGFRNDGSSEPLILPEEFRTYTILRECSPHHWLVDTYVLDHSGTVLFTFEGWYRAEAGSICTSLIHASDLFFKVVEQDEQWPKQRYMMYWQPRALPRTELGNHVLLEGLPACAVHLLSSLDQLALAYVKDMLRSLPDEYDVGSPDRRRYLEWARALVQEQLLLPHPEQTVTIQNEYQTECHSLFELTECVGKGQKDILSSSAAAVALLFHDDLMTKVYELPPFTGPVFEKLTEVFIALVKCAIRAEKRVVRVLEVGAGTGKLTVLLGKALIEAGIDKLCFVDYVSTDVAVHLAQQSATRSPWPTITAATFDLNCPLDGQGLDPMSFDIVVAFDILHAIPDVQGTLGTLRDLLLPGGHLAVIELDGRSFVEKAVGTIWMNFVFGAFAEWTGVLDKRPDTLHCSLTPDNWNAALTKTGFNDVLLLTSSPHSVSHIAFVAQLPPTVPASSPMLSPSLRQKPLTPHVPDQKCREIDADVATSTTCIINDVSCEKLDNLNLPSLHDGGTADISSLRLSSVADASDAETILVHDFSSGREVELVELLSTLDSKTFRSVWLHTDTQPVNAGLIGITRTIRHEFDLWRIVLVIFHPSWNMPRRETFIWRELMPLKWVDPELLVDEDGNIRVPRVVLAPATPPLEPRGDHPIAFNRDHIWRAYPPCLGAEDVEVKVSYISLSPTFLNSSEFAGEVTAVGIKVADADLLGRRVFGVAPMTTGSIIVCKRSQIETIPDGMNDSMAAAIAGPLAFLSSVVTPEISATSHSEPRILIHLGHSPPAAIATLMYLKALSMDIVATIDEPSSDVASDAYVRTQMHPSKPCDVWSFYIRETGSKSVDIAFNFDLDPDTTKETVRLLSSRELSSKLGANYHCVSDAAVAVSRISPSLMIDIASPTTIFSPSNLSEAQERADVVAPGGPTTLLDLQHADPDLPILRGGILRNTAAFDPRATYVIVGGVGGLGADIANCLVENGATHVILTSRSGANAFRPKNLIREKQIISHLQGKPGVTVDILAIDCLDVDKTKALFSAPQRRIAGVFYLAVHLNDQVFTNLTTEQDWTAVSDIKVQGVNVLLQAVNPKDLDFLVLTSSVATVTGSPGQATYTAAQAEMEAMGSLLPNTISVAVPPIVDGGVFVRSMPAGGTRSVAVEKYKYLGVTGRQVAAYCVDAIWSLSSTERYSVYIPPLEWKKVADMSSPKHSFSLRHLVVKEVQETGVSETDKKSIRATCAAVLSLELDDVEENVPLGSYGLDSLTSVRLSGILKQNFGITVTQLQLLSRHMTVERLQAIQEEQRLADQEDCSEAAINAIDEDRLEYQLTRDDADKTVVRLNSAAEGKPLFIFHGAGGGILVLQKMAQGLHFPVFGVQDTQEAPITGTLEQLAEFYLSKIFQVQQSGPYRLCGFSFGTCLALVTAQMLQTSGETVEVIVMLDGAPNIYQRPEFATKTVTKILDGTLRFNIMNLINDMVSSGTLDGASDIAHQFSVHFEEVEAGGSPSAKWVARFCRAYVAHGSWPVPNSHQHIS</sequence>
<evidence type="ECO:0000313" key="2">
    <source>
        <dbReference type="Proteomes" id="UP001148662"/>
    </source>
</evidence>
<accession>A0ACC1T7F8</accession>
<dbReference type="EMBL" id="JANHOG010000367">
    <property type="protein sequence ID" value="KAJ3555079.1"/>
    <property type="molecule type" value="Genomic_DNA"/>
</dbReference>
<protein>
    <submittedName>
        <fullName evidence="1">Uncharacterized protein</fullName>
    </submittedName>
</protein>
<evidence type="ECO:0000313" key="1">
    <source>
        <dbReference type="EMBL" id="KAJ3555079.1"/>
    </source>
</evidence>
<reference evidence="1" key="1">
    <citation type="submission" date="2022-07" db="EMBL/GenBank/DDBJ databases">
        <title>Genome Sequence of Phlebia brevispora.</title>
        <authorList>
            <person name="Buettner E."/>
        </authorList>
    </citation>
    <scope>NUCLEOTIDE SEQUENCE</scope>
    <source>
        <strain evidence="1">MPL23</strain>
    </source>
</reference>
<dbReference type="Proteomes" id="UP001148662">
    <property type="component" value="Unassembled WGS sequence"/>
</dbReference>